<evidence type="ECO:0008006" key="3">
    <source>
        <dbReference type="Google" id="ProtNLM"/>
    </source>
</evidence>
<name>A0ABP2EMB3_YERMW</name>
<sequence length="73" mass="7520">MRTLDIQEVEMVSGGVNFESLFGNLGLGVGVITSGLLEAFNLPTLNLTNTLTNVGITLGQGLNLGINGTLAKS</sequence>
<accession>A0ABP2EMB3</accession>
<evidence type="ECO:0000313" key="1">
    <source>
        <dbReference type="EMBL" id="EEQ11750.1"/>
    </source>
</evidence>
<proteinExistence type="predicted"/>
<comment type="caution">
    <text evidence="1">The sequence shown here is derived from an EMBL/GenBank/DDBJ whole genome shotgun (WGS) entry which is preliminary data.</text>
</comment>
<dbReference type="Proteomes" id="UP000003027">
    <property type="component" value="Unassembled WGS sequence"/>
</dbReference>
<gene>
    <name evidence="1" type="ORF">ymoll0001_35110</name>
</gene>
<keyword evidence="2" id="KW-1185">Reference proteome</keyword>
<dbReference type="EMBL" id="AALD02000006">
    <property type="protein sequence ID" value="EEQ11750.1"/>
    <property type="molecule type" value="Genomic_DNA"/>
</dbReference>
<evidence type="ECO:0000313" key="2">
    <source>
        <dbReference type="Proteomes" id="UP000003027"/>
    </source>
</evidence>
<dbReference type="RefSeq" id="WP_004874137.1">
    <property type="nucleotide sequence ID" value="NZ_AALD02000006.1"/>
</dbReference>
<protein>
    <recommendedName>
        <fullName evidence="3">Bacteriocin</fullName>
    </recommendedName>
</protein>
<organism evidence="1 2">
    <name type="scientific">Yersinia mollaretii (strain ATCC 43969 / DSM 18520 / CIP 103324 / CNY 7263 / WAIP 204)</name>
    <dbReference type="NCBI Taxonomy" id="349967"/>
    <lineage>
        <taxon>Bacteria</taxon>
        <taxon>Pseudomonadati</taxon>
        <taxon>Pseudomonadota</taxon>
        <taxon>Gammaproteobacteria</taxon>
        <taxon>Enterobacterales</taxon>
        <taxon>Yersiniaceae</taxon>
        <taxon>Yersinia</taxon>
    </lineage>
</organism>
<reference evidence="1" key="1">
    <citation type="submission" date="2008-12" db="EMBL/GenBank/DDBJ databases">
        <title>Annotation of the Yersinia mollaretii ATCC 43969 genome.</title>
        <authorList>
            <person name="Read T.D."/>
            <person name="Akmal A."/>
            <person name="Bishop-Lilly K."/>
            <person name="Chen P.E."/>
            <person name="Cook C."/>
            <person name="Kiley M.P."/>
            <person name="Lentz S."/>
            <person name="Mateczun A."/>
            <person name="Nagarajan N."/>
            <person name="Nolan N."/>
            <person name="Osborne B.I."/>
            <person name="Pop M."/>
            <person name="Sozhamannan S."/>
            <person name="Stewart A.C."/>
            <person name="Sulakvelidze A."/>
            <person name="Thomason B."/>
            <person name="Willner K."/>
            <person name="Zwick M.E."/>
        </authorList>
    </citation>
    <scope>NUCLEOTIDE SEQUENCE [LARGE SCALE GENOMIC DNA]</scope>
    <source>
        <strain evidence="1">ATCC 43969</strain>
    </source>
</reference>
<dbReference type="GeneID" id="57916641"/>